<protein>
    <submittedName>
        <fullName evidence="1">Uncharacterized protein</fullName>
    </submittedName>
</protein>
<dbReference type="HOGENOM" id="CLU_3132885_0_0_0"/>
<reference evidence="1 2" key="1">
    <citation type="submission" date="2006-02" db="EMBL/GenBank/DDBJ databases">
        <authorList>
            <person name="Amann R."/>
            <person name="Ferriera S."/>
            <person name="Johnson J."/>
            <person name="Kravitz S."/>
            <person name="Halpern A."/>
            <person name="Remington K."/>
            <person name="Beeson K."/>
            <person name="Tran B."/>
            <person name="Rogers Y.-H."/>
            <person name="Friedman R."/>
            <person name="Venter J.C."/>
        </authorList>
    </citation>
    <scope>NUCLEOTIDE SEQUENCE [LARGE SCALE GENOMIC DNA]</scope>
    <source>
        <strain evidence="1 2">DSM 3645</strain>
    </source>
</reference>
<evidence type="ECO:0000313" key="2">
    <source>
        <dbReference type="Proteomes" id="UP000004358"/>
    </source>
</evidence>
<comment type="caution">
    <text evidence="1">The sequence shown here is derived from an EMBL/GenBank/DDBJ whole genome shotgun (WGS) entry which is preliminary data.</text>
</comment>
<dbReference type="Proteomes" id="UP000004358">
    <property type="component" value="Unassembled WGS sequence"/>
</dbReference>
<dbReference type="EMBL" id="AANZ01000003">
    <property type="protein sequence ID" value="EAQ81876.1"/>
    <property type="molecule type" value="Genomic_DNA"/>
</dbReference>
<dbReference type="AlphaFoldDB" id="A3ZNI1"/>
<evidence type="ECO:0000313" key="1">
    <source>
        <dbReference type="EMBL" id="EAQ81876.1"/>
    </source>
</evidence>
<name>A3ZNI1_9BACT</name>
<sequence>MQFIPKDSSFLKRLGGFEKILEITHRACYGCGAIQMFLKQPLPVPKEQT</sequence>
<gene>
    <name evidence="1" type="ORF">DSM3645_17030</name>
</gene>
<accession>A3ZNI1</accession>
<organism evidence="1 2">
    <name type="scientific">Blastopirellula marina DSM 3645</name>
    <dbReference type="NCBI Taxonomy" id="314230"/>
    <lineage>
        <taxon>Bacteria</taxon>
        <taxon>Pseudomonadati</taxon>
        <taxon>Planctomycetota</taxon>
        <taxon>Planctomycetia</taxon>
        <taxon>Pirellulales</taxon>
        <taxon>Pirellulaceae</taxon>
        <taxon>Blastopirellula</taxon>
    </lineage>
</organism>
<proteinExistence type="predicted"/>